<dbReference type="AlphaFoldDB" id="M4ZBZ2"/>
<dbReference type="InterPro" id="IPR050107">
    <property type="entry name" value="ABC_carbohydrate_import_ATPase"/>
</dbReference>
<dbReference type="PANTHER" id="PTHR43790">
    <property type="entry name" value="CARBOHYDRATE TRANSPORT ATP-BINDING PROTEIN MG119-RELATED"/>
    <property type="match status" value="1"/>
</dbReference>
<dbReference type="PANTHER" id="PTHR43790:SF3">
    <property type="entry name" value="D-ALLOSE IMPORT ATP-BINDING PROTEIN ALSA-RELATED"/>
    <property type="match status" value="1"/>
</dbReference>
<evidence type="ECO:0000256" key="5">
    <source>
        <dbReference type="ARBA" id="ARBA00022597"/>
    </source>
</evidence>
<reference evidence="13 14" key="1">
    <citation type="journal article" date="2013" name="Appl. Environ. Microbiol.">
        <title>Genome analysis suggests that the soil oligotrophic bacterium Agromonas oligotrophica (Bradyrhizobium oligotrophicum) is a nitrogen-fixing symbiont of Aeschynomene indica.</title>
        <authorList>
            <person name="Okubo T."/>
            <person name="Fukushima S."/>
            <person name="Itakura M."/>
            <person name="Oshima K."/>
            <person name="Longtonglang A."/>
            <person name="Teaumroong N."/>
            <person name="Mitsui H."/>
            <person name="Hattori M."/>
            <person name="Hattori R."/>
            <person name="Hattori T."/>
            <person name="Minamisawa K."/>
        </authorList>
    </citation>
    <scope>NUCLEOTIDE SEQUENCE [LARGE SCALE GENOMIC DNA]</scope>
    <source>
        <strain evidence="13 14">S58</strain>
    </source>
</reference>
<evidence type="ECO:0000256" key="3">
    <source>
        <dbReference type="ARBA" id="ARBA00022448"/>
    </source>
</evidence>
<evidence type="ECO:0000256" key="8">
    <source>
        <dbReference type="ARBA" id="ARBA00022840"/>
    </source>
</evidence>
<comment type="function">
    <text evidence="11">Involved in beta-(1--&gt;2)glucan export. Transmembrane domains (TMD) form a pore in the inner membrane and the ATP-binding domain (NBD) is responsible for energy generation.</text>
</comment>
<feature type="domain" description="ABC transporter" evidence="12">
    <location>
        <begin position="19"/>
        <end position="256"/>
    </location>
</feature>
<keyword evidence="6" id="KW-0677">Repeat</keyword>
<dbReference type="eggNOG" id="COG1129">
    <property type="taxonomic scope" value="Bacteria"/>
</dbReference>
<evidence type="ECO:0000256" key="7">
    <source>
        <dbReference type="ARBA" id="ARBA00022741"/>
    </source>
</evidence>
<dbReference type="GO" id="GO:0016887">
    <property type="term" value="F:ATP hydrolysis activity"/>
    <property type="evidence" value="ECO:0007669"/>
    <property type="project" value="InterPro"/>
</dbReference>
<evidence type="ECO:0000256" key="1">
    <source>
        <dbReference type="ARBA" id="ARBA00004202"/>
    </source>
</evidence>
<evidence type="ECO:0000256" key="10">
    <source>
        <dbReference type="ARBA" id="ARBA00023136"/>
    </source>
</evidence>
<evidence type="ECO:0000313" key="13">
    <source>
        <dbReference type="EMBL" id="BAM91304.1"/>
    </source>
</evidence>
<evidence type="ECO:0000256" key="2">
    <source>
        <dbReference type="ARBA" id="ARBA00005417"/>
    </source>
</evidence>
<dbReference type="CDD" id="cd03215">
    <property type="entry name" value="ABC_Carb_Monos_II"/>
    <property type="match status" value="1"/>
</dbReference>
<dbReference type="SUPFAM" id="SSF52540">
    <property type="entry name" value="P-loop containing nucleoside triphosphate hydrolases"/>
    <property type="match status" value="2"/>
</dbReference>
<dbReference type="PROSITE" id="PS00211">
    <property type="entry name" value="ABC_TRANSPORTER_1"/>
    <property type="match status" value="2"/>
</dbReference>
<evidence type="ECO:0000256" key="11">
    <source>
        <dbReference type="ARBA" id="ARBA00024722"/>
    </source>
</evidence>
<dbReference type="Pfam" id="PF00005">
    <property type="entry name" value="ABC_tran"/>
    <property type="match status" value="2"/>
</dbReference>
<dbReference type="EMBL" id="AP012603">
    <property type="protein sequence ID" value="BAM91304.1"/>
    <property type="molecule type" value="Genomic_DNA"/>
</dbReference>
<gene>
    <name evidence="13" type="ORF">S58_53250</name>
</gene>
<dbReference type="Gene3D" id="3.40.50.300">
    <property type="entry name" value="P-loop containing nucleotide triphosphate hydrolases"/>
    <property type="match status" value="2"/>
</dbReference>
<evidence type="ECO:0000256" key="6">
    <source>
        <dbReference type="ARBA" id="ARBA00022737"/>
    </source>
</evidence>
<keyword evidence="14" id="KW-1185">Reference proteome</keyword>
<keyword evidence="10" id="KW-0472">Membrane</keyword>
<accession>M4ZBZ2</accession>
<dbReference type="InterPro" id="IPR027417">
    <property type="entry name" value="P-loop_NTPase"/>
</dbReference>
<dbReference type="KEGG" id="aol:S58_53250"/>
<keyword evidence="7" id="KW-0547">Nucleotide-binding</keyword>
<dbReference type="GO" id="GO:0005886">
    <property type="term" value="C:plasma membrane"/>
    <property type="evidence" value="ECO:0007669"/>
    <property type="project" value="UniProtKB-SubCell"/>
</dbReference>
<comment type="subcellular location">
    <subcellularLocation>
        <location evidence="1">Cell membrane</location>
        <topology evidence="1">Peripheral membrane protein</topology>
    </subcellularLocation>
</comment>
<dbReference type="GO" id="GO:0005524">
    <property type="term" value="F:ATP binding"/>
    <property type="evidence" value="ECO:0007669"/>
    <property type="project" value="UniProtKB-KW"/>
</dbReference>
<comment type="similarity">
    <text evidence="2">Belongs to the ABC transporter superfamily.</text>
</comment>
<dbReference type="CDD" id="cd03216">
    <property type="entry name" value="ABC_Carb_Monos_I"/>
    <property type="match status" value="1"/>
</dbReference>
<dbReference type="HOGENOM" id="CLU_000604_92_3_5"/>
<dbReference type="SMART" id="SM00382">
    <property type="entry name" value="AAA"/>
    <property type="match status" value="2"/>
</dbReference>
<evidence type="ECO:0000256" key="9">
    <source>
        <dbReference type="ARBA" id="ARBA00022967"/>
    </source>
</evidence>
<dbReference type="InterPro" id="IPR017871">
    <property type="entry name" value="ABC_transporter-like_CS"/>
</dbReference>
<feature type="domain" description="ABC transporter" evidence="12">
    <location>
        <begin position="255"/>
        <end position="510"/>
    </location>
</feature>
<dbReference type="PATRIC" id="fig|1245469.3.peg.5456"/>
<dbReference type="OrthoDB" id="9805029at2"/>
<dbReference type="Proteomes" id="UP000011841">
    <property type="component" value="Chromosome"/>
</dbReference>
<organism evidence="13 14">
    <name type="scientific">Bradyrhizobium oligotrophicum S58</name>
    <dbReference type="NCBI Taxonomy" id="1245469"/>
    <lineage>
        <taxon>Bacteria</taxon>
        <taxon>Pseudomonadati</taxon>
        <taxon>Pseudomonadota</taxon>
        <taxon>Alphaproteobacteria</taxon>
        <taxon>Hyphomicrobiales</taxon>
        <taxon>Nitrobacteraceae</taxon>
        <taxon>Bradyrhizobium</taxon>
    </lineage>
</organism>
<keyword evidence="8" id="KW-0067">ATP-binding</keyword>
<dbReference type="FunFam" id="3.40.50.300:FF:000127">
    <property type="entry name" value="Ribose import ATP-binding protein RbsA"/>
    <property type="match status" value="1"/>
</dbReference>
<protein>
    <submittedName>
        <fullName evidence="13">Fused D-ribose transporter subunits of ABC superfamily</fullName>
    </submittedName>
</protein>
<keyword evidence="4" id="KW-1003">Cell membrane</keyword>
<keyword evidence="9" id="KW-1278">Translocase</keyword>
<keyword evidence="5" id="KW-0762">Sugar transport</keyword>
<keyword evidence="3" id="KW-0813">Transport</keyword>
<evidence type="ECO:0000259" key="12">
    <source>
        <dbReference type="PROSITE" id="PS50893"/>
    </source>
</evidence>
<dbReference type="InterPro" id="IPR003593">
    <property type="entry name" value="AAA+_ATPase"/>
</dbReference>
<evidence type="ECO:0000256" key="4">
    <source>
        <dbReference type="ARBA" id="ARBA00022475"/>
    </source>
</evidence>
<proteinExistence type="inferred from homology"/>
<name>M4ZBZ2_9BRAD</name>
<dbReference type="PROSITE" id="PS50893">
    <property type="entry name" value="ABC_TRANSPORTER_2"/>
    <property type="match status" value="2"/>
</dbReference>
<sequence length="518" mass="55398">MSDAGSAVVQEDGATPPLLAVSGIEKFFPGVRALSNVSFEVAPGEVHALLGENGAGKSTLIKIISGVYQPDAGTINVDGQPFRFLSPDDARRAGIATIYQELLLFRDLSVAENVFMGHAPRRRGGWLDWKAMAARTEALLASLEITDLTPGRIVGSLSVGNRQRVEILRALSQDARLLIMDEPTAALTEYDVTRLFDLVRRLKSRGVGIIYISHRMDEIFQLADRVTVLRDGAHVGTRKVAETSSAELVQMMVGRQIESLFPKVDVPIGAPVLEVRDLVRRPLTKGISLTVRAGEIVGLAGLVGSGRSELAQTIFGATPAESGQILISGRSVEIRSPAAARALGIAYVPEDRAMQGLVRPMTVRENFSLASLGRVARFGFIDSAAEARMAEAGVNRFRVRTGSVEQVVGRLSGGNQQKIVLGKWLANEPKLLILDEPTRGIDVGAKAEIHRLMCQLAAQGLAILMISSELPEVLGMSDRVLVMREGRLAAEFARADATPEAVGAAMMGSQGADAGRAA</sequence>
<dbReference type="GeneID" id="301819081"/>
<dbReference type="RefSeq" id="WP_015668392.1">
    <property type="nucleotide sequence ID" value="NC_020453.1"/>
</dbReference>
<evidence type="ECO:0000313" key="14">
    <source>
        <dbReference type="Proteomes" id="UP000011841"/>
    </source>
</evidence>
<dbReference type="InterPro" id="IPR003439">
    <property type="entry name" value="ABC_transporter-like_ATP-bd"/>
</dbReference>
<dbReference type="STRING" id="1245469.S58_53250"/>